<evidence type="ECO:0000259" key="5">
    <source>
        <dbReference type="PROSITE" id="PS50110"/>
    </source>
</evidence>
<dbReference type="InterPro" id="IPR001789">
    <property type="entry name" value="Sig_transdc_resp-reg_receiver"/>
</dbReference>
<evidence type="ECO:0000256" key="2">
    <source>
        <dbReference type="ARBA" id="ARBA00022777"/>
    </source>
</evidence>
<comment type="caution">
    <text evidence="6">The sequence shown here is derived from an EMBL/GenBank/DDBJ whole genome shotgun (WGS) entry which is preliminary data.</text>
</comment>
<reference evidence="6" key="1">
    <citation type="submission" date="2021-05" db="EMBL/GenBank/DDBJ databases">
        <authorList>
            <person name="Pietrasiak N."/>
            <person name="Ward R."/>
            <person name="Stajich J.E."/>
            <person name="Kurbessoian T."/>
        </authorList>
    </citation>
    <scope>NUCLEOTIDE SEQUENCE</scope>
    <source>
        <strain evidence="6">GSE-TBD4-15B</strain>
    </source>
</reference>
<dbReference type="CDD" id="cd17569">
    <property type="entry name" value="REC_HupR-like"/>
    <property type="match status" value="1"/>
</dbReference>
<dbReference type="SUPFAM" id="SSF52172">
    <property type="entry name" value="CheY-like"/>
    <property type="match status" value="1"/>
</dbReference>
<feature type="modified residue" description="4-aspartylphosphate" evidence="4">
    <location>
        <position position="59"/>
    </location>
</feature>
<feature type="domain" description="Response regulatory" evidence="5">
    <location>
        <begin position="10"/>
        <end position="125"/>
    </location>
</feature>
<evidence type="ECO:0000313" key="6">
    <source>
        <dbReference type="EMBL" id="MBW4466774.1"/>
    </source>
</evidence>
<protein>
    <submittedName>
        <fullName evidence="6">SpoIIE family protein phosphatase</fullName>
    </submittedName>
</protein>
<evidence type="ECO:0000256" key="3">
    <source>
        <dbReference type="ARBA" id="ARBA00022801"/>
    </source>
</evidence>
<dbReference type="SUPFAM" id="SSF55781">
    <property type="entry name" value="GAF domain-like"/>
    <property type="match status" value="1"/>
</dbReference>
<dbReference type="PROSITE" id="PS50110">
    <property type="entry name" value="RESPONSE_REGULATORY"/>
    <property type="match status" value="1"/>
</dbReference>
<dbReference type="InterPro" id="IPR052016">
    <property type="entry name" value="Bact_Sigma-Reg"/>
</dbReference>
<dbReference type="InterPro" id="IPR036457">
    <property type="entry name" value="PPM-type-like_dom_sf"/>
</dbReference>
<dbReference type="SMART" id="SM00448">
    <property type="entry name" value="REC"/>
    <property type="match status" value="1"/>
</dbReference>
<accession>A0A951PC28</accession>
<reference evidence="6" key="2">
    <citation type="journal article" date="2022" name="Microbiol. Resour. Announc.">
        <title>Metagenome Sequencing to Explore Phylogenomics of Terrestrial Cyanobacteria.</title>
        <authorList>
            <person name="Ward R.D."/>
            <person name="Stajich J.E."/>
            <person name="Johansen J.R."/>
            <person name="Huntemann M."/>
            <person name="Clum A."/>
            <person name="Foster B."/>
            <person name="Foster B."/>
            <person name="Roux S."/>
            <person name="Palaniappan K."/>
            <person name="Varghese N."/>
            <person name="Mukherjee S."/>
            <person name="Reddy T.B.K."/>
            <person name="Daum C."/>
            <person name="Copeland A."/>
            <person name="Chen I.A."/>
            <person name="Ivanova N.N."/>
            <person name="Kyrpides N.C."/>
            <person name="Shapiro N."/>
            <person name="Eloe-Fadrosh E.A."/>
            <person name="Pietrasiak N."/>
        </authorList>
    </citation>
    <scope>NUCLEOTIDE SEQUENCE</scope>
    <source>
        <strain evidence="6">GSE-TBD4-15B</strain>
    </source>
</reference>
<dbReference type="InterPro" id="IPR011006">
    <property type="entry name" value="CheY-like_superfamily"/>
</dbReference>
<evidence type="ECO:0000313" key="7">
    <source>
        <dbReference type="Proteomes" id="UP000707356"/>
    </source>
</evidence>
<dbReference type="GO" id="GO:0016791">
    <property type="term" value="F:phosphatase activity"/>
    <property type="evidence" value="ECO:0007669"/>
    <property type="project" value="TreeGrafter"/>
</dbReference>
<dbReference type="Pfam" id="PF07228">
    <property type="entry name" value="SpoIIE"/>
    <property type="match status" value="1"/>
</dbReference>
<dbReference type="PANTHER" id="PTHR43156">
    <property type="entry name" value="STAGE II SPORULATION PROTEIN E-RELATED"/>
    <property type="match status" value="1"/>
</dbReference>
<dbReference type="Pfam" id="PF00072">
    <property type="entry name" value="Response_reg"/>
    <property type="match status" value="1"/>
</dbReference>
<dbReference type="Gene3D" id="3.40.50.2300">
    <property type="match status" value="1"/>
</dbReference>
<gene>
    <name evidence="6" type="ORF">KME07_15230</name>
</gene>
<evidence type="ECO:0000256" key="4">
    <source>
        <dbReference type="PROSITE-ProRule" id="PRU00169"/>
    </source>
</evidence>
<dbReference type="GO" id="GO:0000160">
    <property type="term" value="P:phosphorelay signal transduction system"/>
    <property type="evidence" value="ECO:0007669"/>
    <property type="project" value="InterPro"/>
</dbReference>
<dbReference type="Proteomes" id="UP000707356">
    <property type="component" value="Unassembled WGS sequence"/>
</dbReference>
<dbReference type="SUPFAM" id="SSF81606">
    <property type="entry name" value="PP2C-like"/>
    <property type="match status" value="1"/>
</dbReference>
<evidence type="ECO:0000256" key="1">
    <source>
        <dbReference type="ARBA" id="ARBA00022679"/>
    </source>
</evidence>
<proteinExistence type="predicted"/>
<dbReference type="SMART" id="SM00065">
    <property type="entry name" value="GAF"/>
    <property type="match status" value="1"/>
</dbReference>
<dbReference type="InterPro" id="IPR001932">
    <property type="entry name" value="PPM-type_phosphatase-like_dom"/>
</dbReference>
<name>A0A951PC28_9CYAN</name>
<dbReference type="Gene3D" id="3.30.450.40">
    <property type="match status" value="1"/>
</dbReference>
<dbReference type="Pfam" id="PF01590">
    <property type="entry name" value="GAF"/>
    <property type="match status" value="1"/>
</dbReference>
<dbReference type="InterPro" id="IPR029016">
    <property type="entry name" value="GAF-like_dom_sf"/>
</dbReference>
<dbReference type="PANTHER" id="PTHR43156:SF2">
    <property type="entry name" value="STAGE II SPORULATION PROTEIN E"/>
    <property type="match status" value="1"/>
</dbReference>
<keyword evidence="1" id="KW-0808">Transferase</keyword>
<keyword evidence="3" id="KW-0378">Hydrolase</keyword>
<dbReference type="GO" id="GO:0016301">
    <property type="term" value="F:kinase activity"/>
    <property type="evidence" value="ECO:0007669"/>
    <property type="project" value="UniProtKB-KW"/>
</dbReference>
<dbReference type="AlphaFoldDB" id="A0A951PC28"/>
<organism evidence="6 7">
    <name type="scientific">Pegethrix bostrychoides GSE-TBD4-15B</name>
    <dbReference type="NCBI Taxonomy" id="2839662"/>
    <lineage>
        <taxon>Bacteria</taxon>
        <taxon>Bacillati</taxon>
        <taxon>Cyanobacteriota</taxon>
        <taxon>Cyanophyceae</taxon>
        <taxon>Oculatellales</taxon>
        <taxon>Oculatellaceae</taxon>
        <taxon>Pegethrix</taxon>
    </lineage>
</organism>
<dbReference type="EMBL" id="JAHHHV010000070">
    <property type="protein sequence ID" value="MBW4466774.1"/>
    <property type="molecule type" value="Genomic_DNA"/>
</dbReference>
<dbReference type="SMART" id="SM00331">
    <property type="entry name" value="PP2C_SIG"/>
    <property type="match status" value="1"/>
</dbReference>
<dbReference type="Gene3D" id="6.10.140.590">
    <property type="match status" value="1"/>
</dbReference>
<dbReference type="Gene3D" id="3.60.40.10">
    <property type="entry name" value="PPM-type phosphatase domain"/>
    <property type="match status" value="1"/>
</dbReference>
<sequence>MTEFETAQLKLMVVDDEADNLDLLYRTFRRDFQVFKAESGSKALQVLEDQGEMAVIISDQRMPRMNGTEFLSRTVERFPDTIRILLTGYTDVEDLVGAINAGQVFKYITKPWNPKDLKATVTQASETYRVVKQRTSQLHRALRRESIFNTVNGAIRASVDYRNILQAVVQTVSQCFAADRGWLWSVEDVAAHQPYRPSCQLSNQVLAYSASASPDPINPDPASQTPASPLLPALERLMPLLQSQPAPPISKLSDGQILLSLTYQQQPLALLMLCRQLAWSDEEIELIAAVADQAALAMSQARLYQRIQDQSEQMRSELAVARQIQTYLLRQSLPASEQVKIQAHCFPAQEVGGDFFETYAHPQGDIWLAVGDVSGKGVPAALFMASALSLLRRELSQESPPAANRVLQNLNASLYDNLCDSNRFITMALACYSPASQRLTYANAGHLYPMVWNSRALTDAPTYLKTRGVPLGILPIWTAEVGQLPLGSGEALLLLSDGITEATKLEPAAAASTMLHQSGLWELIRQQLATGQALDLEALLSEIQAQTQAQEDDQTILSLEVL</sequence>
<dbReference type="InterPro" id="IPR003018">
    <property type="entry name" value="GAF"/>
</dbReference>
<keyword evidence="2" id="KW-0418">Kinase</keyword>
<keyword evidence="4" id="KW-0597">Phosphoprotein</keyword>